<feature type="compositionally biased region" description="Basic and acidic residues" evidence="1">
    <location>
        <begin position="647"/>
        <end position="665"/>
    </location>
</feature>
<feature type="compositionally biased region" description="Polar residues" evidence="1">
    <location>
        <begin position="705"/>
        <end position="715"/>
    </location>
</feature>
<feature type="compositionally biased region" description="Basic and acidic residues" evidence="1">
    <location>
        <begin position="764"/>
        <end position="838"/>
    </location>
</feature>
<feature type="compositionally biased region" description="Low complexity" evidence="1">
    <location>
        <begin position="603"/>
        <end position="616"/>
    </location>
</feature>
<feature type="compositionally biased region" description="Basic and acidic residues" evidence="1">
    <location>
        <begin position="845"/>
        <end position="880"/>
    </location>
</feature>
<feature type="region of interest" description="Disordered" evidence="1">
    <location>
        <begin position="366"/>
        <end position="401"/>
    </location>
</feature>
<feature type="region of interest" description="Disordered" evidence="1">
    <location>
        <begin position="595"/>
        <end position="674"/>
    </location>
</feature>
<feature type="region of interest" description="Disordered" evidence="1">
    <location>
        <begin position="485"/>
        <end position="514"/>
    </location>
</feature>
<protein>
    <submittedName>
        <fullName evidence="2">Uncharacterized protein</fullName>
    </submittedName>
</protein>
<dbReference type="AlphaFoldDB" id="A0A2Z7AV03"/>
<evidence type="ECO:0000256" key="1">
    <source>
        <dbReference type="SAM" id="MobiDB-lite"/>
    </source>
</evidence>
<accession>A0A2Z7AV03</accession>
<name>A0A2Z7AV03_9LAMI</name>
<evidence type="ECO:0000313" key="3">
    <source>
        <dbReference type="Proteomes" id="UP000250235"/>
    </source>
</evidence>
<feature type="compositionally biased region" description="Pro residues" evidence="1">
    <location>
        <begin position="11"/>
        <end position="24"/>
    </location>
</feature>
<feature type="compositionally biased region" description="Basic residues" evidence="1">
    <location>
        <begin position="926"/>
        <end position="936"/>
    </location>
</feature>
<feature type="compositionally biased region" description="Pro residues" evidence="1">
    <location>
        <begin position="83"/>
        <end position="99"/>
    </location>
</feature>
<feature type="compositionally biased region" description="Basic and acidic residues" evidence="1">
    <location>
        <begin position="485"/>
        <end position="504"/>
    </location>
</feature>
<feature type="compositionally biased region" description="Polar residues" evidence="1">
    <location>
        <begin position="121"/>
        <end position="148"/>
    </location>
</feature>
<keyword evidence="3" id="KW-1185">Reference proteome</keyword>
<evidence type="ECO:0000313" key="2">
    <source>
        <dbReference type="EMBL" id="KZV25198.1"/>
    </source>
</evidence>
<feature type="compositionally biased region" description="Basic and acidic residues" evidence="1">
    <location>
        <begin position="736"/>
        <end position="749"/>
    </location>
</feature>
<feature type="compositionally biased region" description="Low complexity" evidence="1">
    <location>
        <begin position="41"/>
        <end position="60"/>
    </location>
</feature>
<dbReference type="EMBL" id="KV011938">
    <property type="protein sequence ID" value="KZV25198.1"/>
    <property type="molecule type" value="Genomic_DNA"/>
</dbReference>
<proteinExistence type="predicted"/>
<dbReference type="Proteomes" id="UP000250235">
    <property type="component" value="Unassembled WGS sequence"/>
</dbReference>
<gene>
    <name evidence="2" type="ORF">F511_21916</name>
</gene>
<sequence length="1001" mass="110109">MDHQQSHGYTMPPPPPPPPPPHAPPSAADPYQRPPPPPPAQHGQPWPYSTPQFQFQVQHSPSPPPPQWATTQPHSSDHAQYLHPPPPPPPYPGHQPPLYPAHHHYPQSHSLPPRPAHAPHSYTQDMGNGSWSQHQGWDYRNQSNSNEQDWAEKARAWAVAKAAADNQYPVPVGRPEEQNYFQDQYPQSINPQFQSLHVPIEQAPNYQQYPVGMGPSNRTAPGQLQESQYITSGQSSYAGDTNVPYAARDGTLSSEGAGDGYEQFSSSSCMHVTSMPHNHVQPLPPAGSRSGWAEEHRHLLSGKPDEFVTGISDQPLNFSHHFNSNLDQHVQSNYTHHPGGPVRGLDPTVSMSSNYAWTPSSASGIAHPPLPPTISSGTQVDHPVALPSPAPGHSTPIFPTGHGFQPPAPLIGASFGSGSGAVSHPTTSFSVDAYGVSSVSERPKKASVPNWLREEIIKNKAVITSSVPILPQEGLPSTEEDINDKFSQRIDHSDSKSIDSSRSAEDEDEDEDVEAARNAAINKEIKRVLTEVLLKVTDELFDEIATKVLNENDLSVEVVQNPEMSNHRLLPSTPTISTSTASAKVLIPAKTLKINSEDASEKSTSGSSGDVLGLGSYASDEEDDEIQISGKLNSKESSKNHQSSSKEVSEDAPFDKNGDSRKETEGCGNLVTDTHNMGREIPVVAMDDFNAADMGLKDYMAARELSSNDTLQSSKKASREDVMQHGSDISMPNKSTTEKAVERPERNLDAGKLSDNSGVQKSRNRSDKNDVHANNSVEKDNKEREYAKEMVDKKGDENQRRHEERHARTEREYRNGSKDKGKEKGRVGEKSQDHEARKGPSPSQGKERKSETRGDKRSSKENSDEKRHDKTRDDKWEKSRYKNGSNASRHKRHRSPSVGSMDSRKDNLVASRLNDSSDESSDASKSRRSRHSKRHTSPSPTRSRKSLDARNMAEFSLSTHCLACNIFLDKFRGLLIASNLRAGILTTLLLRLPGILIASLY</sequence>
<dbReference type="OrthoDB" id="540503at2759"/>
<reference evidence="2 3" key="1">
    <citation type="journal article" date="2015" name="Proc. Natl. Acad. Sci. U.S.A.">
        <title>The resurrection genome of Boea hygrometrica: A blueprint for survival of dehydration.</title>
        <authorList>
            <person name="Xiao L."/>
            <person name="Yang G."/>
            <person name="Zhang L."/>
            <person name="Yang X."/>
            <person name="Zhao S."/>
            <person name="Ji Z."/>
            <person name="Zhou Q."/>
            <person name="Hu M."/>
            <person name="Wang Y."/>
            <person name="Chen M."/>
            <person name="Xu Y."/>
            <person name="Jin H."/>
            <person name="Xiao X."/>
            <person name="Hu G."/>
            <person name="Bao F."/>
            <person name="Hu Y."/>
            <person name="Wan P."/>
            <person name="Li L."/>
            <person name="Deng X."/>
            <person name="Kuang T."/>
            <person name="Xiang C."/>
            <person name="Zhu J.K."/>
            <person name="Oliver M.J."/>
            <person name="He Y."/>
        </authorList>
    </citation>
    <scope>NUCLEOTIDE SEQUENCE [LARGE SCALE GENOMIC DNA]</scope>
    <source>
        <strain evidence="3">cv. XS01</strain>
    </source>
</reference>
<feature type="region of interest" description="Disordered" evidence="1">
    <location>
        <begin position="1"/>
        <end position="150"/>
    </location>
</feature>
<organism evidence="2 3">
    <name type="scientific">Dorcoceras hygrometricum</name>
    <dbReference type="NCBI Taxonomy" id="472368"/>
    <lineage>
        <taxon>Eukaryota</taxon>
        <taxon>Viridiplantae</taxon>
        <taxon>Streptophyta</taxon>
        <taxon>Embryophyta</taxon>
        <taxon>Tracheophyta</taxon>
        <taxon>Spermatophyta</taxon>
        <taxon>Magnoliopsida</taxon>
        <taxon>eudicotyledons</taxon>
        <taxon>Gunneridae</taxon>
        <taxon>Pentapetalae</taxon>
        <taxon>asterids</taxon>
        <taxon>lamiids</taxon>
        <taxon>Lamiales</taxon>
        <taxon>Gesneriaceae</taxon>
        <taxon>Didymocarpoideae</taxon>
        <taxon>Trichosporeae</taxon>
        <taxon>Loxocarpinae</taxon>
        <taxon>Dorcoceras</taxon>
    </lineage>
</organism>
<feature type="region of interest" description="Disordered" evidence="1">
    <location>
        <begin position="705"/>
        <end position="947"/>
    </location>
</feature>